<evidence type="ECO:0000256" key="1">
    <source>
        <dbReference type="ARBA" id="ARBA00022490"/>
    </source>
</evidence>
<evidence type="ECO:0000256" key="2">
    <source>
        <dbReference type="ARBA" id="ARBA00022741"/>
    </source>
</evidence>
<dbReference type="PANTHER" id="PTHR42908:SF10">
    <property type="entry name" value="EUKARYOTIC TRANSLATION ELONGATION FACTOR 2"/>
    <property type="match status" value="1"/>
</dbReference>
<sequence length="267" mass="29565">MTNKSKGHNCFYVEAKPLEDGLAEAIDDGHVDGLAEVIDDGQVVQGIADFLSEEFNWDKDLAMNIWGFGPETTGPNLLVDACKGEIGYSNEINQSLVAGFKEASNKGCLTEEEMRGICFNLLEDVVHCSSIDLRKSICYSQFTATPRLLEPFYLFEIQVPERQLGGVCTVVEERGGGVFLEMHIPGHPYYKVKGYIAINNSFGFSRVLKASTDDIALLQCLFDHWDIIEADPLDPSSPAGILVGEIRERKGLGMMNLLRDFLDNQGF</sequence>
<comment type="caution">
    <text evidence="7">The sequence shown here is derived from an EMBL/GenBank/DDBJ whole genome shotgun (WGS) entry which is preliminary data.</text>
</comment>
<dbReference type="Proteomes" id="UP000245207">
    <property type="component" value="Unassembled WGS sequence"/>
</dbReference>
<keyword evidence="1" id="KW-0963">Cytoplasm</keyword>
<dbReference type="GO" id="GO:0003924">
    <property type="term" value="F:GTPase activity"/>
    <property type="evidence" value="ECO:0007669"/>
    <property type="project" value="TreeGrafter"/>
</dbReference>
<keyword evidence="2" id="KW-0547">Nucleotide-binding</keyword>
<dbReference type="STRING" id="35608.A0A2U1NV24"/>
<dbReference type="InterPro" id="IPR014721">
    <property type="entry name" value="Ribsml_uS5_D2-typ_fold_subgr"/>
</dbReference>
<evidence type="ECO:0000313" key="7">
    <source>
        <dbReference type="EMBL" id="PWA77338.1"/>
    </source>
</evidence>
<dbReference type="Gene3D" id="3.30.230.10">
    <property type="match status" value="1"/>
</dbReference>
<evidence type="ECO:0000256" key="3">
    <source>
        <dbReference type="ARBA" id="ARBA00022768"/>
    </source>
</evidence>
<name>A0A2U1NV24_ARTAN</name>
<dbReference type="GO" id="GO:1990904">
    <property type="term" value="C:ribonucleoprotein complex"/>
    <property type="evidence" value="ECO:0007669"/>
    <property type="project" value="TreeGrafter"/>
</dbReference>
<proteinExistence type="predicted"/>
<evidence type="ECO:0000259" key="6">
    <source>
        <dbReference type="SMART" id="SM00838"/>
    </source>
</evidence>
<dbReference type="SUPFAM" id="SSF54980">
    <property type="entry name" value="EF-G C-terminal domain-like"/>
    <property type="match status" value="1"/>
</dbReference>
<dbReference type="OrthoDB" id="203at2759"/>
<keyword evidence="3 7" id="KW-0251">Elongation factor</keyword>
<dbReference type="InterPro" id="IPR020568">
    <property type="entry name" value="Ribosomal_Su5_D2-typ_SF"/>
</dbReference>
<dbReference type="InterPro" id="IPR000640">
    <property type="entry name" value="EFG_V-like"/>
</dbReference>
<dbReference type="GO" id="GO:0003746">
    <property type="term" value="F:translation elongation factor activity"/>
    <property type="evidence" value="ECO:0007669"/>
    <property type="project" value="UniProtKB-KW"/>
</dbReference>
<dbReference type="Pfam" id="PF00679">
    <property type="entry name" value="EFG_C"/>
    <property type="match status" value="1"/>
</dbReference>
<evidence type="ECO:0000256" key="4">
    <source>
        <dbReference type="ARBA" id="ARBA00022917"/>
    </source>
</evidence>
<dbReference type="InterPro" id="IPR005517">
    <property type="entry name" value="Transl_elong_EFG/EF2_IV"/>
</dbReference>
<dbReference type="InterPro" id="IPR035647">
    <property type="entry name" value="EFG_III/V"/>
</dbReference>
<dbReference type="EMBL" id="PKPP01002141">
    <property type="protein sequence ID" value="PWA77338.1"/>
    <property type="molecule type" value="Genomic_DNA"/>
</dbReference>
<dbReference type="GO" id="GO:0005829">
    <property type="term" value="C:cytosol"/>
    <property type="evidence" value="ECO:0007669"/>
    <property type="project" value="TreeGrafter"/>
</dbReference>
<keyword evidence="4" id="KW-0648">Protein biosynthesis</keyword>
<keyword evidence="5" id="KW-0342">GTP-binding</keyword>
<reference evidence="7 8" key="1">
    <citation type="journal article" date="2018" name="Mol. Plant">
        <title>The genome of Artemisia annua provides insight into the evolution of Asteraceae family and artemisinin biosynthesis.</title>
        <authorList>
            <person name="Shen Q."/>
            <person name="Zhang L."/>
            <person name="Liao Z."/>
            <person name="Wang S."/>
            <person name="Yan T."/>
            <person name="Shi P."/>
            <person name="Liu M."/>
            <person name="Fu X."/>
            <person name="Pan Q."/>
            <person name="Wang Y."/>
            <person name="Lv Z."/>
            <person name="Lu X."/>
            <person name="Zhang F."/>
            <person name="Jiang W."/>
            <person name="Ma Y."/>
            <person name="Chen M."/>
            <person name="Hao X."/>
            <person name="Li L."/>
            <person name="Tang Y."/>
            <person name="Lv G."/>
            <person name="Zhou Y."/>
            <person name="Sun X."/>
            <person name="Brodelius P.E."/>
            <person name="Rose J.K.C."/>
            <person name="Tang K."/>
        </authorList>
    </citation>
    <scope>NUCLEOTIDE SEQUENCE [LARGE SCALE GENOMIC DNA]</scope>
    <source>
        <strain evidence="8">cv. Huhao1</strain>
        <tissue evidence="7">Leaf</tissue>
    </source>
</reference>
<dbReference type="Gene3D" id="3.30.70.240">
    <property type="match status" value="1"/>
</dbReference>
<dbReference type="GO" id="GO:0043022">
    <property type="term" value="F:ribosome binding"/>
    <property type="evidence" value="ECO:0007669"/>
    <property type="project" value="TreeGrafter"/>
</dbReference>
<dbReference type="CDD" id="cd01681">
    <property type="entry name" value="aeEF2_snRNP_like_IV"/>
    <property type="match status" value="1"/>
</dbReference>
<organism evidence="7 8">
    <name type="scientific">Artemisia annua</name>
    <name type="common">Sweet wormwood</name>
    <dbReference type="NCBI Taxonomy" id="35608"/>
    <lineage>
        <taxon>Eukaryota</taxon>
        <taxon>Viridiplantae</taxon>
        <taxon>Streptophyta</taxon>
        <taxon>Embryophyta</taxon>
        <taxon>Tracheophyta</taxon>
        <taxon>Spermatophyta</taxon>
        <taxon>Magnoliopsida</taxon>
        <taxon>eudicotyledons</taxon>
        <taxon>Gunneridae</taxon>
        <taxon>Pentapetalae</taxon>
        <taxon>asterids</taxon>
        <taxon>campanulids</taxon>
        <taxon>Asterales</taxon>
        <taxon>Asteraceae</taxon>
        <taxon>Asteroideae</taxon>
        <taxon>Anthemideae</taxon>
        <taxon>Artemisiinae</taxon>
        <taxon>Artemisia</taxon>
    </lineage>
</organism>
<dbReference type="Pfam" id="PF03764">
    <property type="entry name" value="EFG_IV"/>
    <property type="match status" value="1"/>
</dbReference>
<dbReference type="GO" id="GO:0005525">
    <property type="term" value="F:GTP binding"/>
    <property type="evidence" value="ECO:0007669"/>
    <property type="project" value="UniProtKB-KW"/>
</dbReference>
<protein>
    <submittedName>
        <fullName evidence="7">Elongation factor 2</fullName>
    </submittedName>
</protein>
<dbReference type="SMART" id="SM00838">
    <property type="entry name" value="EFG_C"/>
    <property type="match status" value="1"/>
</dbReference>
<feature type="domain" description="Elongation factor EFG" evidence="6">
    <location>
        <begin position="147"/>
        <end position="236"/>
    </location>
</feature>
<evidence type="ECO:0000256" key="5">
    <source>
        <dbReference type="ARBA" id="ARBA00023134"/>
    </source>
</evidence>
<dbReference type="SUPFAM" id="SSF54211">
    <property type="entry name" value="Ribosomal protein S5 domain 2-like"/>
    <property type="match status" value="1"/>
</dbReference>
<dbReference type="PANTHER" id="PTHR42908">
    <property type="entry name" value="TRANSLATION ELONGATION FACTOR-RELATED"/>
    <property type="match status" value="1"/>
</dbReference>
<keyword evidence="8" id="KW-1185">Reference proteome</keyword>
<evidence type="ECO:0000313" key="8">
    <source>
        <dbReference type="Proteomes" id="UP000245207"/>
    </source>
</evidence>
<gene>
    <name evidence="7" type="ORF">CTI12_AA231060</name>
</gene>
<accession>A0A2U1NV24</accession>
<dbReference type="AlphaFoldDB" id="A0A2U1NV24"/>